<reference evidence="11 12" key="1">
    <citation type="submission" date="2020-08" db="EMBL/GenBank/DDBJ databases">
        <title>Genome public.</title>
        <authorList>
            <person name="Liu C."/>
            <person name="Sun Q."/>
        </authorList>
    </citation>
    <scope>NUCLEOTIDE SEQUENCE [LARGE SCALE GENOMIC DNA]</scope>
    <source>
        <strain evidence="11 12">3_YM_SP_D4_24.mj</strain>
    </source>
</reference>
<proteinExistence type="inferred from homology"/>
<evidence type="ECO:0000313" key="12">
    <source>
        <dbReference type="Proteomes" id="UP000661649"/>
    </source>
</evidence>
<dbReference type="InterPro" id="IPR011994">
    <property type="entry name" value="Cytidylate_kinase_dom"/>
</dbReference>
<evidence type="ECO:0000256" key="8">
    <source>
        <dbReference type="HAMAP-Rule" id="MF_00238"/>
    </source>
</evidence>
<feature type="domain" description="Cytidylate kinase" evidence="10">
    <location>
        <begin position="5"/>
        <end position="218"/>
    </location>
</feature>
<keyword evidence="4 8" id="KW-0418">Kinase</keyword>
<keyword evidence="5 8" id="KW-0067">ATP-binding</keyword>
<comment type="similarity">
    <text evidence="1 8">Belongs to the cytidylate kinase family. Type 1 subfamily.</text>
</comment>
<dbReference type="GO" id="GO:0016301">
    <property type="term" value="F:kinase activity"/>
    <property type="evidence" value="ECO:0007669"/>
    <property type="project" value="UniProtKB-KW"/>
</dbReference>
<dbReference type="PANTHER" id="PTHR21299:SF2">
    <property type="entry name" value="CYTIDYLATE KINASE"/>
    <property type="match status" value="1"/>
</dbReference>
<keyword evidence="8" id="KW-0963">Cytoplasm</keyword>
<evidence type="ECO:0000256" key="4">
    <source>
        <dbReference type="ARBA" id="ARBA00022777"/>
    </source>
</evidence>
<name>A0ABR7P722_9FIRM</name>
<comment type="catalytic activity">
    <reaction evidence="7 8">
        <text>CMP + ATP = CDP + ADP</text>
        <dbReference type="Rhea" id="RHEA:11600"/>
        <dbReference type="ChEBI" id="CHEBI:30616"/>
        <dbReference type="ChEBI" id="CHEBI:58069"/>
        <dbReference type="ChEBI" id="CHEBI:60377"/>
        <dbReference type="ChEBI" id="CHEBI:456216"/>
        <dbReference type="EC" id="2.7.4.25"/>
    </reaction>
</comment>
<dbReference type="Gene3D" id="3.40.50.300">
    <property type="entry name" value="P-loop containing nucleotide triphosphate hydrolases"/>
    <property type="match status" value="1"/>
</dbReference>
<evidence type="ECO:0000259" key="10">
    <source>
        <dbReference type="Pfam" id="PF02224"/>
    </source>
</evidence>
<accession>A0ABR7P722</accession>
<dbReference type="PANTHER" id="PTHR21299">
    <property type="entry name" value="CYTIDYLATE KINASE/PANTOATE-BETA-ALANINE LIGASE"/>
    <property type="match status" value="1"/>
</dbReference>
<dbReference type="CDD" id="cd02020">
    <property type="entry name" value="CMPK"/>
    <property type="match status" value="1"/>
</dbReference>
<protein>
    <recommendedName>
        <fullName evidence="8">Cytidylate kinase</fullName>
        <shortName evidence="8">CK</shortName>
        <ecNumber evidence="8">2.7.4.25</ecNumber>
    </recommendedName>
    <alternativeName>
        <fullName evidence="8">Cytidine monophosphate kinase</fullName>
        <shortName evidence="8">CMP kinase</shortName>
    </alternativeName>
</protein>
<evidence type="ECO:0000256" key="2">
    <source>
        <dbReference type="ARBA" id="ARBA00022679"/>
    </source>
</evidence>
<gene>
    <name evidence="8" type="primary">cmk</name>
    <name evidence="11" type="ORF">H8712_00480</name>
</gene>
<evidence type="ECO:0000256" key="3">
    <source>
        <dbReference type="ARBA" id="ARBA00022741"/>
    </source>
</evidence>
<keyword evidence="3 8" id="KW-0547">Nucleotide-binding</keyword>
<dbReference type="Proteomes" id="UP000661649">
    <property type="component" value="Unassembled WGS sequence"/>
</dbReference>
<dbReference type="Pfam" id="PF02224">
    <property type="entry name" value="Cytidylate_kin"/>
    <property type="match status" value="1"/>
</dbReference>
<evidence type="ECO:0000313" key="11">
    <source>
        <dbReference type="EMBL" id="MBC8627114.1"/>
    </source>
</evidence>
<evidence type="ECO:0000256" key="9">
    <source>
        <dbReference type="SAM" id="Coils"/>
    </source>
</evidence>
<dbReference type="SUPFAM" id="SSF52540">
    <property type="entry name" value="P-loop containing nucleoside triphosphate hydrolases"/>
    <property type="match status" value="1"/>
</dbReference>
<keyword evidence="12" id="KW-1185">Reference proteome</keyword>
<comment type="subcellular location">
    <subcellularLocation>
        <location evidence="8">Cytoplasm</location>
    </subcellularLocation>
</comment>
<dbReference type="EC" id="2.7.4.25" evidence="8"/>
<feature type="coiled-coil region" evidence="9">
    <location>
        <begin position="96"/>
        <end position="123"/>
    </location>
</feature>
<organism evidence="11 12">
    <name type="scientific">Blautia stercoris</name>
    <dbReference type="NCBI Taxonomy" id="871664"/>
    <lineage>
        <taxon>Bacteria</taxon>
        <taxon>Bacillati</taxon>
        <taxon>Bacillota</taxon>
        <taxon>Clostridia</taxon>
        <taxon>Lachnospirales</taxon>
        <taxon>Lachnospiraceae</taxon>
        <taxon>Blautia</taxon>
    </lineage>
</organism>
<sequence>MAFSIAIDGPAGAGKSTIAKELAKRLSFVYVDTGAMYRAIGLYLLRNQISPKDESSVEKACKEIQISISYEDGVQQVFLNGENVSEEIRKEEVGNMASAGAKNRKVREKLVELQRELASKADVVMDGRDIGTCVLPNANVKIYLTASVHTRAVRRYQEYLAKGEKITLEEVEKDIENRDYQDMNRAISPLKQAEDAVFLDSSDMGIEEVLETMISVYEKSK</sequence>
<dbReference type="InterPro" id="IPR003136">
    <property type="entry name" value="Cytidylate_kin"/>
</dbReference>
<comment type="caution">
    <text evidence="11">The sequence shown here is derived from an EMBL/GenBank/DDBJ whole genome shotgun (WGS) entry which is preliminary data.</text>
</comment>
<evidence type="ECO:0000256" key="1">
    <source>
        <dbReference type="ARBA" id="ARBA00009427"/>
    </source>
</evidence>
<feature type="binding site" evidence="8">
    <location>
        <begin position="9"/>
        <end position="17"/>
    </location>
    <ligand>
        <name>ATP</name>
        <dbReference type="ChEBI" id="CHEBI:30616"/>
    </ligand>
</feature>
<comment type="catalytic activity">
    <reaction evidence="6 8">
        <text>dCMP + ATP = dCDP + ADP</text>
        <dbReference type="Rhea" id="RHEA:25094"/>
        <dbReference type="ChEBI" id="CHEBI:30616"/>
        <dbReference type="ChEBI" id="CHEBI:57566"/>
        <dbReference type="ChEBI" id="CHEBI:58593"/>
        <dbReference type="ChEBI" id="CHEBI:456216"/>
        <dbReference type="EC" id="2.7.4.25"/>
    </reaction>
</comment>
<evidence type="ECO:0000256" key="7">
    <source>
        <dbReference type="ARBA" id="ARBA00048478"/>
    </source>
</evidence>
<evidence type="ECO:0000256" key="5">
    <source>
        <dbReference type="ARBA" id="ARBA00022840"/>
    </source>
</evidence>
<dbReference type="NCBIfam" id="TIGR00017">
    <property type="entry name" value="cmk"/>
    <property type="match status" value="1"/>
</dbReference>
<dbReference type="EMBL" id="JACRTP010000001">
    <property type="protein sequence ID" value="MBC8627114.1"/>
    <property type="molecule type" value="Genomic_DNA"/>
</dbReference>
<keyword evidence="2 8" id="KW-0808">Transferase</keyword>
<dbReference type="InterPro" id="IPR027417">
    <property type="entry name" value="P-loop_NTPase"/>
</dbReference>
<evidence type="ECO:0000256" key="6">
    <source>
        <dbReference type="ARBA" id="ARBA00047615"/>
    </source>
</evidence>
<keyword evidence="9" id="KW-0175">Coiled coil</keyword>
<dbReference type="HAMAP" id="MF_00238">
    <property type="entry name" value="Cytidyl_kinase_type1"/>
    <property type="match status" value="1"/>
</dbReference>
<dbReference type="RefSeq" id="WP_187558006.1">
    <property type="nucleotide sequence ID" value="NZ_DAWEED010000035.1"/>
</dbReference>